<feature type="domain" description="FAD-binding" evidence="5">
    <location>
        <begin position="18"/>
        <end position="369"/>
    </location>
</feature>
<sequence>MSRNQENASCDHIDIFAMIIGGGPVGITTALALARYGYSSIILEQHSERLDQPKAHYLNSRTLEILHQLKVDTLPLRKHGLQAEEADSVRFSSSMRGVQFGTIDVKQDEAQIMSPEVAFHVAQPYLEDLLLHEALATGRVEIRRQHQWMDCTKASDGLIISQVLSRITNTTTTLRSKYLLGCDGANGKSREQLGISFRPAMADKEQVLHYASVHFSADLSHLSTGVLWFILSHDRMGVLIAYNRKTSWVYFTSFDPEKTSKDSLTSSYFRALVGEAIGEVPLDYKEIGITVWSTSPRIADTYHSTKVPNGILAGDAAHSFPPTGGLGVNTGIADVQNIAWKIFAIEHGWTEQSFLATISGERRPVALENATQSKINEGKIFRLAAAILKPGILAEELMADPNCRQQIKDAIDDNWEHFHSPDLELGYVYGGSRTRGPADYKKEFIPGVRLPHIWVCCRGQKVSTLDLISGREFVLLTPEDFTERTTIEVRGVPVIVQQLNRDFEDADACWAAISAQISSAAILVRPDHHIIGIVATVEEAKSALGEYLQANGDKKRAT</sequence>
<reference evidence="6 7" key="1">
    <citation type="submission" date="2023-08" db="EMBL/GenBank/DDBJ databases">
        <title>Black Yeasts Isolated from many extreme environments.</title>
        <authorList>
            <person name="Coleine C."/>
            <person name="Stajich J.E."/>
            <person name="Selbmann L."/>
        </authorList>
    </citation>
    <scope>NUCLEOTIDE SEQUENCE [LARGE SCALE GENOMIC DNA]</scope>
    <source>
        <strain evidence="6 7">CCFEE 5792</strain>
    </source>
</reference>
<dbReference type="InterPro" id="IPR036188">
    <property type="entry name" value="FAD/NAD-bd_sf"/>
</dbReference>
<evidence type="ECO:0000313" key="6">
    <source>
        <dbReference type="EMBL" id="KAK5046783.1"/>
    </source>
</evidence>
<proteinExistence type="predicted"/>
<dbReference type="Proteomes" id="UP001358417">
    <property type="component" value="Unassembled WGS sequence"/>
</dbReference>
<dbReference type="GO" id="GO:0016709">
    <property type="term" value="F:oxidoreductase activity, acting on paired donors, with incorporation or reduction of molecular oxygen, NAD(P)H as one donor, and incorporation of one atom of oxygen"/>
    <property type="evidence" value="ECO:0007669"/>
    <property type="project" value="UniProtKB-ARBA"/>
</dbReference>
<keyword evidence="4" id="KW-0560">Oxidoreductase</keyword>
<dbReference type="PRINTS" id="PR00420">
    <property type="entry name" value="RNGMNOXGNASE"/>
</dbReference>
<keyword evidence="7" id="KW-1185">Reference proteome</keyword>
<comment type="cofactor">
    <cofactor evidence="1">
        <name>FAD</name>
        <dbReference type="ChEBI" id="CHEBI:57692"/>
    </cofactor>
</comment>
<accession>A0AAV9MYI3</accession>
<dbReference type="InterPro" id="IPR050641">
    <property type="entry name" value="RIFMO-like"/>
</dbReference>
<dbReference type="AlphaFoldDB" id="A0AAV9MYI3"/>
<dbReference type="PANTHER" id="PTHR43004:SF19">
    <property type="entry name" value="BINDING MONOOXYGENASE, PUTATIVE (JCVI)-RELATED"/>
    <property type="match status" value="1"/>
</dbReference>
<dbReference type="GeneID" id="89975303"/>
<keyword evidence="3" id="KW-0274">FAD</keyword>
<protein>
    <recommendedName>
        <fullName evidence="5">FAD-binding domain-containing protein</fullName>
    </recommendedName>
</protein>
<dbReference type="Gene3D" id="3.30.9.10">
    <property type="entry name" value="D-Amino Acid Oxidase, subunit A, domain 2"/>
    <property type="match status" value="1"/>
</dbReference>
<evidence type="ECO:0000256" key="3">
    <source>
        <dbReference type="ARBA" id="ARBA00022827"/>
    </source>
</evidence>
<dbReference type="Pfam" id="PF01494">
    <property type="entry name" value="FAD_binding_3"/>
    <property type="match status" value="1"/>
</dbReference>
<evidence type="ECO:0000259" key="5">
    <source>
        <dbReference type="Pfam" id="PF01494"/>
    </source>
</evidence>
<dbReference type="Pfam" id="PF21274">
    <property type="entry name" value="Rng_hyd_C"/>
    <property type="match status" value="1"/>
</dbReference>
<evidence type="ECO:0000256" key="2">
    <source>
        <dbReference type="ARBA" id="ARBA00022630"/>
    </source>
</evidence>
<comment type="caution">
    <text evidence="6">The sequence shown here is derived from an EMBL/GenBank/DDBJ whole genome shotgun (WGS) entry which is preliminary data.</text>
</comment>
<name>A0AAV9MYI3_9EURO</name>
<dbReference type="EMBL" id="JAVRRD010000028">
    <property type="protein sequence ID" value="KAK5046783.1"/>
    <property type="molecule type" value="Genomic_DNA"/>
</dbReference>
<dbReference type="Gene3D" id="3.50.50.60">
    <property type="entry name" value="FAD/NAD(P)-binding domain"/>
    <property type="match status" value="1"/>
</dbReference>
<dbReference type="GO" id="GO:0071949">
    <property type="term" value="F:FAD binding"/>
    <property type="evidence" value="ECO:0007669"/>
    <property type="project" value="InterPro"/>
</dbReference>
<evidence type="ECO:0000313" key="7">
    <source>
        <dbReference type="Proteomes" id="UP001358417"/>
    </source>
</evidence>
<keyword evidence="2" id="KW-0285">Flavoprotein</keyword>
<dbReference type="InterPro" id="IPR002938">
    <property type="entry name" value="FAD-bd"/>
</dbReference>
<dbReference type="Gene3D" id="3.40.30.120">
    <property type="match status" value="1"/>
</dbReference>
<dbReference type="PANTHER" id="PTHR43004">
    <property type="entry name" value="TRK SYSTEM POTASSIUM UPTAKE PROTEIN"/>
    <property type="match status" value="1"/>
</dbReference>
<evidence type="ECO:0000256" key="1">
    <source>
        <dbReference type="ARBA" id="ARBA00001974"/>
    </source>
</evidence>
<organism evidence="6 7">
    <name type="scientific">Exophiala bonariae</name>
    <dbReference type="NCBI Taxonomy" id="1690606"/>
    <lineage>
        <taxon>Eukaryota</taxon>
        <taxon>Fungi</taxon>
        <taxon>Dikarya</taxon>
        <taxon>Ascomycota</taxon>
        <taxon>Pezizomycotina</taxon>
        <taxon>Eurotiomycetes</taxon>
        <taxon>Chaetothyriomycetidae</taxon>
        <taxon>Chaetothyriales</taxon>
        <taxon>Herpotrichiellaceae</taxon>
        <taxon>Exophiala</taxon>
    </lineage>
</organism>
<evidence type="ECO:0000256" key="4">
    <source>
        <dbReference type="ARBA" id="ARBA00023002"/>
    </source>
</evidence>
<dbReference type="SUPFAM" id="SSF51905">
    <property type="entry name" value="FAD/NAD(P)-binding domain"/>
    <property type="match status" value="1"/>
</dbReference>
<gene>
    <name evidence="6" type="ORF">LTR84_007137</name>
</gene>
<dbReference type="RefSeq" id="XP_064702356.1">
    <property type="nucleotide sequence ID" value="XM_064850690.1"/>
</dbReference>